<dbReference type="EMBL" id="FOLG01000001">
    <property type="protein sequence ID" value="SFB71150.1"/>
    <property type="molecule type" value="Genomic_DNA"/>
</dbReference>
<evidence type="ECO:0000256" key="1">
    <source>
        <dbReference type="ARBA" id="ARBA00023015"/>
    </source>
</evidence>
<keyword evidence="3" id="KW-0804">Transcription</keyword>
<dbReference type="SMART" id="SM00421">
    <property type="entry name" value="HTH_LUXR"/>
    <property type="match status" value="1"/>
</dbReference>
<evidence type="ECO:0000313" key="5">
    <source>
        <dbReference type="EMBL" id="SFB71150.1"/>
    </source>
</evidence>
<dbReference type="InterPro" id="IPR016032">
    <property type="entry name" value="Sig_transdc_resp-reg_C-effctor"/>
</dbReference>
<dbReference type="SUPFAM" id="SSF46894">
    <property type="entry name" value="C-terminal effector domain of the bipartite response regulators"/>
    <property type="match status" value="1"/>
</dbReference>
<dbReference type="Pfam" id="PF00196">
    <property type="entry name" value="GerE"/>
    <property type="match status" value="1"/>
</dbReference>
<gene>
    <name evidence="5" type="ORF">SAMN04488094_10160</name>
</gene>
<evidence type="ECO:0000256" key="3">
    <source>
        <dbReference type="ARBA" id="ARBA00023163"/>
    </source>
</evidence>
<dbReference type="InterPro" id="IPR000792">
    <property type="entry name" value="Tscrpt_reg_LuxR_C"/>
</dbReference>
<dbReference type="InterPro" id="IPR036388">
    <property type="entry name" value="WH-like_DNA-bd_sf"/>
</dbReference>
<dbReference type="Gene3D" id="3.30.450.80">
    <property type="entry name" value="Transcription factor LuxR-like, autoinducer-binding domain"/>
    <property type="match status" value="1"/>
</dbReference>
<dbReference type="Gene3D" id="1.10.10.10">
    <property type="entry name" value="Winged helix-like DNA-binding domain superfamily/Winged helix DNA-binding domain"/>
    <property type="match status" value="1"/>
</dbReference>
<evidence type="ECO:0000259" key="4">
    <source>
        <dbReference type="PROSITE" id="PS50043"/>
    </source>
</evidence>
<dbReference type="PROSITE" id="PS50043">
    <property type="entry name" value="HTH_LUXR_2"/>
    <property type="match status" value="1"/>
</dbReference>
<dbReference type="Proteomes" id="UP000198728">
    <property type="component" value="Unassembled WGS sequence"/>
</dbReference>
<evidence type="ECO:0000256" key="2">
    <source>
        <dbReference type="ARBA" id="ARBA00023125"/>
    </source>
</evidence>
<dbReference type="RefSeq" id="WP_245758698.1">
    <property type="nucleotide sequence ID" value="NZ_FOLG01000001.1"/>
</dbReference>
<dbReference type="GO" id="GO:0003677">
    <property type="term" value="F:DNA binding"/>
    <property type="evidence" value="ECO:0007669"/>
    <property type="project" value="UniProtKB-KW"/>
</dbReference>
<evidence type="ECO:0000313" key="6">
    <source>
        <dbReference type="Proteomes" id="UP000198728"/>
    </source>
</evidence>
<feature type="domain" description="HTH luxR-type" evidence="4">
    <location>
        <begin position="202"/>
        <end position="267"/>
    </location>
</feature>
<dbReference type="SUPFAM" id="SSF75516">
    <property type="entry name" value="Pheromone-binding domain of LuxR-like quorum-sensing transcription factors"/>
    <property type="match status" value="1"/>
</dbReference>
<keyword evidence="6" id="KW-1185">Reference proteome</keyword>
<dbReference type="InterPro" id="IPR036693">
    <property type="entry name" value="TF_LuxR_autoind-bd_dom_sf"/>
</dbReference>
<dbReference type="GO" id="GO:0006355">
    <property type="term" value="P:regulation of DNA-templated transcription"/>
    <property type="evidence" value="ECO:0007669"/>
    <property type="project" value="InterPro"/>
</dbReference>
<dbReference type="PRINTS" id="PR00038">
    <property type="entry name" value="HTHLUXR"/>
</dbReference>
<sequence length="277" mass="30548">MSEDIPRQSAHLSASGLSGTEAPSAILGYVERITTLPDMQQVWDYHTDVMARFGFNRVLYGFTRFRTEHSLGDLQDMLVLTNHDPEYIQTFLESGLYQQAPMTLWALRNVGACSWRDAESLPLGGKSSSAAERIWAFNRSHGLLGGYTISFPTSSGRAKGGISLTSVPALSFDQTDEIWAEHGRVITAMCNVLHLRLIGLPHPQTRRALTPRQREVLEWVGDGKTTADIASIMGLTPPTVEKHLRLARETLDVATTAQAVLKAAFLNQIYSLHGDLA</sequence>
<keyword evidence="1" id="KW-0805">Transcription regulation</keyword>
<name>A0A1I1DEE3_9RHOB</name>
<dbReference type="Pfam" id="PF03472">
    <property type="entry name" value="Autoind_bind"/>
    <property type="match status" value="1"/>
</dbReference>
<protein>
    <submittedName>
        <fullName evidence="5">LuxR family transcriptional regulator</fullName>
    </submittedName>
</protein>
<dbReference type="CDD" id="cd06170">
    <property type="entry name" value="LuxR_C_like"/>
    <property type="match status" value="1"/>
</dbReference>
<dbReference type="InterPro" id="IPR005143">
    <property type="entry name" value="TF_LuxR_autoind-bd_dom"/>
</dbReference>
<dbReference type="AlphaFoldDB" id="A0A1I1DEE3"/>
<dbReference type="PANTHER" id="PTHR44688:SF16">
    <property type="entry name" value="DNA-BINDING TRANSCRIPTIONAL ACTIVATOR DEVR_DOSR"/>
    <property type="match status" value="1"/>
</dbReference>
<proteinExistence type="predicted"/>
<dbReference type="STRING" id="441112.SAMN04488094_10160"/>
<keyword evidence="2" id="KW-0238">DNA-binding</keyword>
<organism evidence="5 6">
    <name type="scientific">Tropicimonas isoalkanivorans</name>
    <dbReference type="NCBI Taxonomy" id="441112"/>
    <lineage>
        <taxon>Bacteria</taxon>
        <taxon>Pseudomonadati</taxon>
        <taxon>Pseudomonadota</taxon>
        <taxon>Alphaproteobacteria</taxon>
        <taxon>Rhodobacterales</taxon>
        <taxon>Roseobacteraceae</taxon>
        <taxon>Tropicimonas</taxon>
    </lineage>
</organism>
<dbReference type="PANTHER" id="PTHR44688">
    <property type="entry name" value="DNA-BINDING TRANSCRIPTIONAL ACTIVATOR DEVR_DOSR"/>
    <property type="match status" value="1"/>
</dbReference>
<reference evidence="5 6" key="1">
    <citation type="submission" date="2016-10" db="EMBL/GenBank/DDBJ databases">
        <authorList>
            <person name="de Groot N.N."/>
        </authorList>
    </citation>
    <scope>NUCLEOTIDE SEQUENCE [LARGE SCALE GENOMIC DNA]</scope>
    <source>
        <strain evidence="5 6">DSM 19548</strain>
    </source>
</reference>
<accession>A0A1I1DEE3</accession>